<reference evidence="2 4" key="2">
    <citation type="submission" date="2018-08" db="EMBL/GenBank/DDBJ databases">
        <title>Bacillus clarus sp. nov. strain PS00077A.</title>
        <authorList>
            <person name="Mendez Acevedo M."/>
            <person name="Carroll L."/>
            <person name="Mukherjee M."/>
            <person name="Wiedmann M."/>
            <person name="Kovac J."/>
        </authorList>
    </citation>
    <scope>NUCLEOTIDE SEQUENCE [LARGE SCALE GENOMIC DNA]</scope>
    <source>
        <strain evidence="2 4">PS00077A</strain>
    </source>
</reference>
<dbReference type="EMBL" id="JMQC01000008">
    <property type="protein sequence ID" value="KFN01980.1"/>
    <property type="molecule type" value="Genomic_DNA"/>
</dbReference>
<evidence type="ECO:0000313" key="1">
    <source>
        <dbReference type="EMBL" id="KFN01980.1"/>
    </source>
</evidence>
<name>A0A090YU80_9BACI</name>
<comment type="caution">
    <text evidence="1">The sequence shown here is derived from an EMBL/GenBank/DDBJ whole genome shotgun (WGS) entry which is preliminary data.</text>
</comment>
<dbReference type="RefSeq" id="WP_042982982.1">
    <property type="nucleotide sequence ID" value="NZ_JMQC01000008.1"/>
</dbReference>
<dbReference type="Proteomes" id="UP000264294">
    <property type="component" value="Unassembled WGS sequence"/>
</dbReference>
<keyword evidence="2" id="KW-0969">Cilium</keyword>
<keyword evidence="4" id="KW-1185">Reference proteome</keyword>
<evidence type="ECO:0000313" key="4">
    <source>
        <dbReference type="Proteomes" id="UP000264294"/>
    </source>
</evidence>
<evidence type="ECO:0000313" key="3">
    <source>
        <dbReference type="Proteomes" id="UP000029389"/>
    </source>
</evidence>
<dbReference type="PATRIC" id="fig|1405.8.peg.4212"/>
<proteinExistence type="predicted"/>
<reference evidence="1 3" key="1">
    <citation type="submission" date="2014-04" db="EMBL/GenBank/DDBJ databases">
        <authorList>
            <person name="Bishop-Lilly K.A."/>
            <person name="Broomall S.M."/>
            <person name="Chain P.S."/>
            <person name="Chertkov O."/>
            <person name="Coyne S.R."/>
            <person name="Daligault H.E."/>
            <person name="Davenport K.W."/>
            <person name="Erkkila T."/>
            <person name="Frey K.G."/>
            <person name="Gibbons H.S."/>
            <person name="Gu W."/>
            <person name="Jaissle J."/>
            <person name="Johnson S.L."/>
            <person name="Koroleva G.I."/>
            <person name="Ladner J.T."/>
            <person name="Lo C.-C."/>
            <person name="Minogue T.D."/>
            <person name="Munk C."/>
            <person name="Palacios G.F."/>
            <person name="Redden C.L."/>
            <person name="Rosenzweig C.N."/>
            <person name="Scholz M.B."/>
            <person name="Teshima H."/>
            <person name="Xu Y."/>
        </authorList>
    </citation>
    <scope>NUCLEOTIDE SEQUENCE [LARGE SCALE GENOMIC DNA]</scope>
    <source>
        <strain evidence="1 3">BHP</strain>
    </source>
</reference>
<organism evidence="1 3">
    <name type="scientific">Bacillus clarus</name>
    <dbReference type="NCBI Taxonomy" id="2338372"/>
    <lineage>
        <taxon>Bacteria</taxon>
        <taxon>Bacillati</taxon>
        <taxon>Bacillota</taxon>
        <taxon>Bacilli</taxon>
        <taxon>Bacillales</taxon>
        <taxon>Bacillaceae</taxon>
        <taxon>Bacillus</taxon>
        <taxon>Bacillus cereus group</taxon>
    </lineage>
</organism>
<dbReference type="STRING" id="1405.B7492_09000"/>
<gene>
    <name evidence="2" type="ORF">D0U04_03280</name>
    <name evidence="1" type="ORF">DJ93_4104</name>
</gene>
<keyword evidence="2" id="KW-0282">Flagellum</keyword>
<sequence length="165" mass="19442">MNIFLCGSNQLTALDRDEIKKFLTDYAYKHKIYILCYKSIENEVLRFFVENERLAQNLCLYTLQPLHLLTDEFQEVVDYLKAHGARYTAFDHPYDSIYRSEYMFFVKQIVEDTNLVLCFYNGDKHTSIIPVDVAKDAGIDAGIYDLPGLHEKQMKKSFEQKIRMM</sequence>
<accession>A0A090YU80</accession>
<protein>
    <submittedName>
        <fullName evidence="2">Flagellar motor switch protein FliG</fullName>
    </submittedName>
</protein>
<dbReference type="AlphaFoldDB" id="A0A090YU80"/>
<keyword evidence="2" id="KW-0966">Cell projection</keyword>
<evidence type="ECO:0000313" key="2">
    <source>
        <dbReference type="EMBL" id="RFT68487.1"/>
    </source>
</evidence>
<dbReference type="Proteomes" id="UP000029389">
    <property type="component" value="Unassembled WGS sequence"/>
</dbReference>
<dbReference type="EMBL" id="QVOD01000002">
    <property type="protein sequence ID" value="RFT68487.1"/>
    <property type="molecule type" value="Genomic_DNA"/>
</dbReference>